<dbReference type="PANTHER" id="PTHR34216:SF11">
    <property type="entry name" value="CHITOOLIGOSACCHARIDE DEACETYLASE"/>
    <property type="match status" value="1"/>
</dbReference>
<dbReference type="PROSITE" id="PS51677">
    <property type="entry name" value="NODB"/>
    <property type="match status" value="1"/>
</dbReference>
<accession>A0A1D9P1Q3</accession>
<dbReference type="PANTHER" id="PTHR34216">
    <property type="match status" value="1"/>
</dbReference>
<dbReference type="RefSeq" id="WP_071176110.1">
    <property type="nucleotide sequence ID" value="NZ_CP017831.1"/>
</dbReference>
<dbReference type="GO" id="GO:0016810">
    <property type="term" value="F:hydrolase activity, acting on carbon-nitrogen (but not peptide) bonds"/>
    <property type="evidence" value="ECO:0007669"/>
    <property type="project" value="InterPro"/>
</dbReference>
<dbReference type="KEGG" id="bhu:bhn_I1386"/>
<dbReference type="Pfam" id="PF01522">
    <property type="entry name" value="Polysacc_deac_1"/>
    <property type="match status" value="1"/>
</dbReference>
<keyword evidence="1" id="KW-0732">Signal</keyword>
<evidence type="ECO:0000259" key="2">
    <source>
        <dbReference type="PROSITE" id="PS51677"/>
    </source>
</evidence>
<evidence type="ECO:0000313" key="3">
    <source>
        <dbReference type="EMBL" id="AOZ96419.1"/>
    </source>
</evidence>
<evidence type="ECO:0000313" key="4">
    <source>
        <dbReference type="Proteomes" id="UP000179284"/>
    </source>
</evidence>
<dbReference type="GO" id="GO:0005975">
    <property type="term" value="P:carbohydrate metabolic process"/>
    <property type="evidence" value="ECO:0007669"/>
    <property type="project" value="InterPro"/>
</dbReference>
<feature type="domain" description="NodB homology" evidence="2">
    <location>
        <begin position="16"/>
        <end position="274"/>
    </location>
</feature>
<name>A0A1D9P1Q3_9FIRM</name>
<reference evidence="4" key="1">
    <citation type="submission" date="2016-10" db="EMBL/GenBank/DDBJ databases">
        <title>The complete genome sequence of the rumen bacterium Butyrivibrio hungatei MB2003.</title>
        <authorList>
            <person name="Palevich N."/>
            <person name="Kelly W.J."/>
            <person name="Leahy S.C."/>
            <person name="Altermann E."/>
            <person name="Rakonjac J."/>
            <person name="Attwood G.T."/>
        </authorList>
    </citation>
    <scope>NUCLEOTIDE SEQUENCE [LARGE SCALE GENOMIC DNA]</scope>
    <source>
        <strain evidence="4">MB2003</strain>
    </source>
</reference>
<dbReference type="Gene3D" id="3.20.20.370">
    <property type="entry name" value="Glycoside hydrolase/deacetylase"/>
    <property type="match status" value="1"/>
</dbReference>
<dbReference type="EMBL" id="CP017831">
    <property type="protein sequence ID" value="AOZ96419.1"/>
    <property type="molecule type" value="Genomic_DNA"/>
</dbReference>
<evidence type="ECO:0000256" key="1">
    <source>
        <dbReference type="ARBA" id="ARBA00022729"/>
    </source>
</evidence>
<keyword evidence="4" id="KW-1185">Reference proteome</keyword>
<dbReference type="CDD" id="cd10967">
    <property type="entry name" value="CE4_GLA_like_6s"/>
    <property type="match status" value="1"/>
</dbReference>
<dbReference type="Proteomes" id="UP000179284">
    <property type="component" value="Chromosome I"/>
</dbReference>
<dbReference type="OrthoDB" id="43281at2"/>
<dbReference type="InterPro" id="IPR002509">
    <property type="entry name" value="NODB_dom"/>
</dbReference>
<gene>
    <name evidence="3" type="ORF">bhn_I1386</name>
</gene>
<organism evidence="3 4">
    <name type="scientific">Butyrivibrio hungatei</name>
    <dbReference type="NCBI Taxonomy" id="185008"/>
    <lineage>
        <taxon>Bacteria</taxon>
        <taxon>Bacillati</taxon>
        <taxon>Bacillota</taxon>
        <taxon>Clostridia</taxon>
        <taxon>Lachnospirales</taxon>
        <taxon>Lachnospiraceae</taxon>
        <taxon>Butyrivibrio</taxon>
    </lineage>
</organism>
<proteinExistence type="predicted"/>
<dbReference type="AlphaFoldDB" id="A0A1D9P1Q3"/>
<dbReference type="InterPro" id="IPR011330">
    <property type="entry name" value="Glyco_hydro/deAcase_b/a-brl"/>
</dbReference>
<dbReference type="InterPro" id="IPR051398">
    <property type="entry name" value="Polysacch_Deacetylase"/>
</dbReference>
<dbReference type="SUPFAM" id="SSF88713">
    <property type="entry name" value="Glycoside hydrolase/deacetylase"/>
    <property type="match status" value="1"/>
</dbReference>
<protein>
    <submittedName>
        <fullName evidence="3">Polysaccharide deacetylase Est4D</fullName>
    </submittedName>
</protein>
<sequence>MKLRNIYTCFPGGKHKVLTLSYDDGKIADRRLVSIFNEYGLKGTFNVNSDLYDYPCTEPYDPRIPLSEFKELYKGHEVACHTAQHPTIARCPKEQMVLQVIEDRRKLEEALGYTVRGLAYPNGSFDDNVVDALKACGIVHARTVHSTLGFSMPTDFLRWNPTCSHRNEALERLSKEFSELHKTQYLYMMYVWGHSYEFEKDGNWNIIEKFAKDMGGHEDIWYATNIEIVDYMDAASRIQVSVNGDFAFNPNAISVWLEVDGKHVELKPGVVTEL</sequence>